<keyword evidence="1" id="KW-0472">Membrane</keyword>
<comment type="caution">
    <text evidence="2">The sequence shown here is derived from an EMBL/GenBank/DDBJ whole genome shotgun (WGS) entry which is preliminary data.</text>
</comment>
<feature type="transmembrane region" description="Helical" evidence="1">
    <location>
        <begin position="85"/>
        <end position="111"/>
    </location>
</feature>
<dbReference type="InterPro" id="IPR036305">
    <property type="entry name" value="RGS_sf"/>
</dbReference>
<evidence type="ECO:0008006" key="4">
    <source>
        <dbReference type="Google" id="ProtNLM"/>
    </source>
</evidence>
<dbReference type="AlphaFoldDB" id="A0A1R2B381"/>
<evidence type="ECO:0000313" key="3">
    <source>
        <dbReference type="Proteomes" id="UP000187209"/>
    </source>
</evidence>
<dbReference type="SUPFAM" id="SSF48097">
    <property type="entry name" value="Regulator of G-protein signaling, RGS"/>
    <property type="match status" value="1"/>
</dbReference>
<reference evidence="2 3" key="1">
    <citation type="submission" date="2016-11" db="EMBL/GenBank/DDBJ databases">
        <title>The macronuclear genome of Stentor coeruleus: a giant cell with tiny introns.</title>
        <authorList>
            <person name="Slabodnick M."/>
            <person name="Ruby J.G."/>
            <person name="Reiff S.B."/>
            <person name="Swart E.C."/>
            <person name="Gosai S."/>
            <person name="Prabakaran S."/>
            <person name="Witkowska E."/>
            <person name="Larue G.E."/>
            <person name="Fisher S."/>
            <person name="Freeman R.M."/>
            <person name="Gunawardena J."/>
            <person name="Chu W."/>
            <person name="Stover N.A."/>
            <person name="Gregory B.D."/>
            <person name="Nowacki M."/>
            <person name="Derisi J."/>
            <person name="Roy S.W."/>
            <person name="Marshall W.F."/>
            <person name="Sood P."/>
        </authorList>
    </citation>
    <scope>NUCLEOTIDE SEQUENCE [LARGE SCALE GENOMIC DNA]</scope>
    <source>
        <strain evidence="2">WM001</strain>
    </source>
</reference>
<feature type="transmembrane region" description="Helical" evidence="1">
    <location>
        <begin position="131"/>
        <end position="152"/>
    </location>
</feature>
<dbReference type="Proteomes" id="UP000187209">
    <property type="component" value="Unassembled WGS sequence"/>
</dbReference>
<organism evidence="2 3">
    <name type="scientific">Stentor coeruleus</name>
    <dbReference type="NCBI Taxonomy" id="5963"/>
    <lineage>
        <taxon>Eukaryota</taxon>
        <taxon>Sar</taxon>
        <taxon>Alveolata</taxon>
        <taxon>Ciliophora</taxon>
        <taxon>Postciliodesmatophora</taxon>
        <taxon>Heterotrichea</taxon>
        <taxon>Heterotrichida</taxon>
        <taxon>Stentoridae</taxon>
        <taxon>Stentor</taxon>
    </lineage>
</organism>
<feature type="transmembrane region" description="Helical" evidence="1">
    <location>
        <begin position="196"/>
        <end position="213"/>
    </location>
</feature>
<proteinExistence type="predicted"/>
<keyword evidence="1" id="KW-0812">Transmembrane</keyword>
<name>A0A1R2B381_9CILI</name>
<sequence length="367" mass="43027">MTHWANLTELLLNLTILYSENICLPPTSTILYWTIQCFLEIAHAVMIICYIIRAYRLYFVLVVDSNRTDESSEFRKSPYRASQRWIVTTMTYIIVSLVVFYCIILTLIKIFPRKISLYEDGTYGKRNEVNYMIVNLVHFSLQLSLIVSIYYIRYVQNEFQMIGELILVTIIICVSPIFSISIYSNRSWLYADIFRNFILTLITTGFPIFLSFIHKESIDMLSLEMLTSVDLILQHKITLDAFEDFLSSFDREGSVFLEIYLSCECYFGFSDDKILDRIEAKITSSGIATSDDCVGFNSNNLNPLMNLQNYCYDVLENDYFLQFKDSKQYEKLRSYIFRQELLNNRVSETSMHRSGKMKSMISLLDFK</sequence>
<feature type="transmembrane region" description="Helical" evidence="1">
    <location>
        <begin position="30"/>
        <end position="52"/>
    </location>
</feature>
<keyword evidence="3" id="KW-1185">Reference proteome</keyword>
<evidence type="ECO:0000256" key="1">
    <source>
        <dbReference type="SAM" id="Phobius"/>
    </source>
</evidence>
<protein>
    <recommendedName>
        <fullName evidence="4">RGS domain-containing protein</fullName>
    </recommendedName>
</protein>
<accession>A0A1R2B381</accession>
<keyword evidence="1" id="KW-1133">Transmembrane helix</keyword>
<dbReference type="EMBL" id="MPUH01001012">
    <property type="protein sequence ID" value="OMJ71222.1"/>
    <property type="molecule type" value="Genomic_DNA"/>
</dbReference>
<evidence type="ECO:0000313" key="2">
    <source>
        <dbReference type="EMBL" id="OMJ71222.1"/>
    </source>
</evidence>
<gene>
    <name evidence="2" type="ORF">SteCoe_30640</name>
</gene>
<feature type="transmembrane region" description="Helical" evidence="1">
    <location>
        <begin position="164"/>
        <end position="184"/>
    </location>
</feature>